<organism evidence="2 4">
    <name type="scientific">Capnocytophaga ochracea</name>
    <dbReference type="NCBI Taxonomy" id="1018"/>
    <lineage>
        <taxon>Bacteria</taxon>
        <taxon>Pseudomonadati</taxon>
        <taxon>Bacteroidota</taxon>
        <taxon>Flavobacteriia</taxon>
        <taxon>Flavobacteriales</taxon>
        <taxon>Flavobacteriaceae</taxon>
        <taxon>Capnocytophaga</taxon>
    </lineage>
</organism>
<proteinExistence type="predicted"/>
<keyword evidence="1" id="KW-0732">Signal</keyword>
<sequence length="226" mass="26421">MKKIALIFYLLFSFFSFAQETDFFTKLKYTDLIFYQKEYTFDIRIKGENPENYTGNFKISSNDYEATNCILNSSKHSKDIKRAKELLQKMILISNALYRSLYQYVYYDKEHYTASYIAPNCWKLSFADEETRKRMSVSEDAVCYFIVKLDENGYITQIKSVIEEDRDITVDYTTKELSPQEASALGGKITEVLMGNNLVSNFTNIKGSIFNPNVKKTFVFEIKIKQ</sequence>
<dbReference type="EMBL" id="UAVS01000001">
    <property type="protein sequence ID" value="SQA92808.1"/>
    <property type="molecule type" value="Genomic_DNA"/>
</dbReference>
<feature type="chain" id="PRO_5016023481" description="GLPGLI family protein" evidence="1">
    <location>
        <begin position="19"/>
        <end position="226"/>
    </location>
</feature>
<evidence type="ECO:0000313" key="2">
    <source>
        <dbReference type="EMBL" id="SQA92808.1"/>
    </source>
</evidence>
<reference evidence="3" key="2">
    <citation type="submission" date="2022-10" db="EMBL/GenBank/DDBJ databases">
        <title>Complete genome sequence of Capnocytophaga ochracea KCOM 2812 isolated from actinomycosis lesion.</title>
        <authorList>
            <person name="Kook J.-K."/>
            <person name="Park S.-N."/>
            <person name="Lim Y.K."/>
        </authorList>
    </citation>
    <scope>NUCLEOTIDE SEQUENCE</scope>
    <source>
        <strain evidence="3">KCOM 28121</strain>
    </source>
</reference>
<protein>
    <recommendedName>
        <fullName evidence="5">GLPGLI family protein</fullName>
    </recommendedName>
</protein>
<feature type="signal peptide" evidence="1">
    <location>
        <begin position="1"/>
        <end position="18"/>
    </location>
</feature>
<evidence type="ECO:0000313" key="3">
    <source>
        <dbReference type="EMBL" id="UZD39845.1"/>
    </source>
</evidence>
<reference evidence="2 4" key="1">
    <citation type="submission" date="2018-06" db="EMBL/GenBank/DDBJ databases">
        <authorList>
            <consortium name="Pathogen Informatics"/>
            <person name="Doyle S."/>
        </authorList>
    </citation>
    <scope>NUCLEOTIDE SEQUENCE [LARGE SCALE GENOMIC DNA]</scope>
    <source>
        <strain evidence="2 4">NCTC11545</strain>
    </source>
</reference>
<dbReference type="Proteomes" id="UP000250169">
    <property type="component" value="Unassembled WGS sequence"/>
</dbReference>
<dbReference type="RefSeq" id="WP_111971920.1">
    <property type="nucleotide sequence ID" value="NZ_CP110230.1"/>
</dbReference>
<evidence type="ECO:0000256" key="1">
    <source>
        <dbReference type="SAM" id="SignalP"/>
    </source>
</evidence>
<dbReference type="EMBL" id="CP110230">
    <property type="protein sequence ID" value="UZD39845.1"/>
    <property type="molecule type" value="Genomic_DNA"/>
</dbReference>
<gene>
    <name evidence="2" type="ORF">NCTC11545_00168</name>
    <name evidence="3" type="ORF">OL231_06515</name>
</gene>
<dbReference type="AlphaFoldDB" id="A0A2X2SK96"/>
<name>A0A2X2SK96_CAPOC</name>
<evidence type="ECO:0000313" key="4">
    <source>
        <dbReference type="Proteomes" id="UP000250169"/>
    </source>
</evidence>
<evidence type="ECO:0008006" key="5">
    <source>
        <dbReference type="Google" id="ProtNLM"/>
    </source>
</evidence>
<accession>A0A2X2SK96</accession>
<dbReference type="Proteomes" id="UP001163262">
    <property type="component" value="Chromosome"/>
</dbReference>